<evidence type="ECO:0000256" key="2">
    <source>
        <dbReference type="SAM" id="Phobius"/>
    </source>
</evidence>
<dbReference type="EMBL" id="CP078063">
    <property type="protein sequence ID" value="UVE50786.1"/>
    <property type="molecule type" value="Genomic_DNA"/>
</dbReference>
<protein>
    <recommendedName>
        <fullName evidence="5">Solute:sodium symporter small subunit</fullName>
    </recommendedName>
</protein>
<sequence length="121" mass="13780">MASGSQLAEEARKSRTSIVFLILSASSIYYSTQVHLNYPPNWWNKYIAGAGVAFFVIAMFLMYQDHQHESDYRDLLKREKRADVLSKEAEVDELQEEQAEAKQEAETPANIAKEGEPLPRS</sequence>
<keyword evidence="2" id="KW-0472">Membrane</keyword>
<organism evidence="3 4">
    <name type="scientific">Haloferax larsenii</name>
    <dbReference type="NCBI Taxonomy" id="302484"/>
    <lineage>
        <taxon>Archaea</taxon>
        <taxon>Methanobacteriati</taxon>
        <taxon>Methanobacteriota</taxon>
        <taxon>Stenosarchaea group</taxon>
        <taxon>Halobacteria</taxon>
        <taxon>Halobacteriales</taxon>
        <taxon>Haloferacaceae</taxon>
        <taxon>Haloferax</taxon>
    </lineage>
</organism>
<evidence type="ECO:0000313" key="4">
    <source>
        <dbReference type="Proteomes" id="UP001058330"/>
    </source>
</evidence>
<dbReference type="Proteomes" id="UP001058330">
    <property type="component" value="Chromosome"/>
</dbReference>
<reference evidence="3" key="1">
    <citation type="submission" date="2021-07" db="EMBL/GenBank/DDBJ databases">
        <title>Studies on halocins as antimicrobial molecules from haloarchaea.</title>
        <authorList>
            <person name="Kumar S."/>
            <person name="Khare S.K."/>
        </authorList>
    </citation>
    <scope>NUCLEOTIDE SEQUENCE</scope>
    <source>
        <strain evidence="3">NCIM 5678</strain>
    </source>
</reference>
<keyword evidence="4" id="KW-1185">Reference proteome</keyword>
<name>A0ABY5REL4_HALLR</name>
<feature type="transmembrane region" description="Helical" evidence="2">
    <location>
        <begin position="18"/>
        <end position="36"/>
    </location>
</feature>
<keyword evidence="2" id="KW-1133">Transmembrane helix</keyword>
<dbReference type="GeneID" id="74527736"/>
<feature type="region of interest" description="Disordered" evidence="1">
    <location>
        <begin position="87"/>
        <end position="121"/>
    </location>
</feature>
<accession>A0ABY5REL4</accession>
<dbReference type="RefSeq" id="WP_258302786.1">
    <property type="nucleotide sequence ID" value="NZ_CP078063.1"/>
</dbReference>
<feature type="transmembrane region" description="Helical" evidence="2">
    <location>
        <begin position="42"/>
        <end position="63"/>
    </location>
</feature>
<proteinExistence type="predicted"/>
<gene>
    <name evidence="3" type="ORF">KU306_02535</name>
</gene>
<keyword evidence="2" id="KW-0812">Transmembrane</keyword>
<evidence type="ECO:0008006" key="5">
    <source>
        <dbReference type="Google" id="ProtNLM"/>
    </source>
</evidence>
<evidence type="ECO:0000313" key="3">
    <source>
        <dbReference type="EMBL" id="UVE50786.1"/>
    </source>
</evidence>
<evidence type="ECO:0000256" key="1">
    <source>
        <dbReference type="SAM" id="MobiDB-lite"/>
    </source>
</evidence>